<keyword evidence="5" id="KW-1185">Reference proteome</keyword>
<evidence type="ECO:0000256" key="1">
    <source>
        <dbReference type="SAM" id="Coils"/>
    </source>
</evidence>
<keyword evidence="3" id="KW-0472">Membrane</keyword>
<organism evidence="4 5">
    <name type="scientific">Polychaeton citri CBS 116435</name>
    <dbReference type="NCBI Taxonomy" id="1314669"/>
    <lineage>
        <taxon>Eukaryota</taxon>
        <taxon>Fungi</taxon>
        <taxon>Dikarya</taxon>
        <taxon>Ascomycota</taxon>
        <taxon>Pezizomycotina</taxon>
        <taxon>Dothideomycetes</taxon>
        <taxon>Dothideomycetidae</taxon>
        <taxon>Capnodiales</taxon>
        <taxon>Capnodiaceae</taxon>
        <taxon>Polychaeton</taxon>
    </lineage>
</organism>
<evidence type="ECO:0000313" key="4">
    <source>
        <dbReference type="EMBL" id="KAF2716763.1"/>
    </source>
</evidence>
<proteinExistence type="predicted"/>
<keyword evidence="1" id="KW-0175">Coiled coil</keyword>
<name>A0A9P4PXI8_9PEZI</name>
<feature type="coiled-coil region" evidence="1">
    <location>
        <begin position="268"/>
        <end position="348"/>
    </location>
</feature>
<comment type="caution">
    <text evidence="4">The sequence shown here is derived from an EMBL/GenBank/DDBJ whole genome shotgun (WGS) entry which is preliminary data.</text>
</comment>
<dbReference type="EMBL" id="MU003862">
    <property type="protein sequence ID" value="KAF2716763.1"/>
    <property type="molecule type" value="Genomic_DNA"/>
</dbReference>
<reference evidence="4" key="1">
    <citation type="journal article" date="2020" name="Stud. Mycol.">
        <title>101 Dothideomycetes genomes: a test case for predicting lifestyles and emergence of pathogens.</title>
        <authorList>
            <person name="Haridas S."/>
            <person name="Albert R."/>
            <person name="Binder M."/>
            <person name="Bloem J."/>
            <person name="Labutti K."/>
            <person name="Salamov A."/>
            <person name="Andreopoulos B."/>
            <person name="Baker S."/>
            <person name="Barry K."/>
            <person name="Bills G."/>
            <person name="Bluhm B."/>
            <person name="Cannon C."/>
            <person name="Castanera R."/>
            <person name="Culley D."/>
            <person name="Daum C."/>
            <person name="Ezra D."/>
            <person name="Gonzalez J."/>
            <person name="Henrissat B."/>
            <person name="Kuo A."/>
            <person name="Liang C."/>
            <person name="Lipzen A."/>
            <person name="Lutzoni F."/>
            <person name="Magnuson J."/>
            <person name="Mondo S."/>
            <person name="Nolan M."/>
            <person name="Ohm R."/>
            <person name="Pangilinan J."/>
            <person name="Park H.-J."/>
            <person name="Ramirez L."/>
            <person name="Alfaro M."/>
            <person name="Sun H."/>
            <person name="Tritt A."/>
            <person name="Yoshinaga Y."/>
            <person name="Zwiers L.-H."/>
            <person name="Turgeon B."/>
            <person name="Goodwin S."/>
            <person name="Spatafora J."/>
            <person name="Crous P."/>
            <person name="Grigoriev I."/>
        </authorList>
    </citation>
    <scope>NUCLEOTIDE SEQUENCE</scope>
    <source>
        <strain evidence="4">CBS 116435</strain>
    </source>
</reference>
<accession>A0A9P4PXI8</accession>
<gene>
    <name evidence="4" type="ORF">K431DRAFT_350070</name>
</gene>
<protein>
    <submittedName>
        <fullName evidence="4">Uncharacterized protein</fullName>
    </submittedName>
</protein>
<feature type="region of interest" description="Disordered" evidence="2">
    <location>
        <begin position="429"/>
        <end position="452"/>
    </location>
</feature>
<evidence type="ECO:0000256" key="2">
    <source>
        <dbReference type="SAM" id="MobiDB-lite"/>
    </source>
</evidence>
<feature type="region of interest" description="Disordered" evidence="2">
    <location>
        <begin position="607"/>
        <end position="634"/>
    </location>
</feature>
<keyword evidence="3" id="KW-0812">Transmembrane</keyword>
<sequence length="634" mass="70270">MYLLTPPPPLDRKHALRILCSSLLTVAASKALAMIYTYRTLYTLSAMLLLDLHTFWTLVIVPLISVPLMIHLFVGCNNDIFQPHMTQYLWKTAYKIVTTTRYAHVSQTLVSNCNTGLLGDAGVEFNERASLLYIKLLGRTTVWNSVDGLASNIRTRLAFLNDIGDEDIRTELEWLLSTGEINNESKCLKTPAFQMLVMQQVLQEQNTTGQSQEDQSERIAALLKELKLPWKLLVIDTAKLVATSVEKSEAVKDATWLNAELMPADKSKRNLESIVIALQSRIGELMEEKTSIKQNLESQLGAASQITAELEARLKSLQFDMEEGERERAMLESEIEKLSKKSQTLLSQLTSTTKSQAQLRRDLATHANVLPDFQRYFEDVRQAHATVINSVLAALEPAQGELTRLRELQELSVRVEATTINPLLDPEKAATGSEQEVSGMLGKTTVGPTKMPALETEGTTRVKHKVVDVVQDLCQSRAADKYQLHLLEPWRTRVQPLQQVDITMQHALTGKSRTPQFQGSNHISSDDIKRGVISVHNERTSPPQAGRLVSKGASWLAGLGEPPALARRIATDGQHSKNTPGSVARSEILIENSTSPAHVWRFATGLPASRAGTPAPGQGECEETQQELAFPPPL</sequence>
<dbReference type="AlphaFoldDB" id="A0A9P4PXI8"/>
<dbReference type="Proteomes" id="UP000799441">
    <property type="component" value="Unassembled WGS sequence"/>
</dbReference>
<evidence type="ECO:0000256" key="3">
    <source>
        <dbReference type="SAM" id="Phobius"/>
    </source>
</evidence>
<evidence type="ECO:0000313" key="5">
    <source>
        <dbReference type="Proteomes" id="UP000799441"/>
    </source>
</evidence>
<keyword evidence="3" id="KW-1133">Transmembrane helix</keyword>
<feature type="transmembrane region" description="Helical" evidence="3">
    <location>
        <begin position="48"/>
        <end position="74"/>
    </location>
</feature>
<feature type="transmembrane region" description="Helical" evidence="3">
    <location>
        <begin position="15"/>
        <end position="36"/>
    </location>
</feature>